<keyword evidence="1" id="KW-0812">Transmembrane</keyword>
<name>A0A3M7T443_BRAPC</name>
<accession>A0A3M7T443</accession>
<evidence type="ECO:0000313" key="3">
    <source>
        <dbReference type="Proteomes" id="UP000276133"/>
    </source>
</evidence>
<protein>
    <submittedName>
        <fullName evidence="2">Uncharacterized protein</fullName>
    </submittedName>
</protein>
<reference evidence="2 3" key="1">
    <citation type="journal article" date="2018" name="Sci. Rep.">
        <title>Genomic signatures of local adaptation to the degree of environmental predictability in rotifers.</title>
        <authorList>
            <person name="Franch-Gras L."/>
            <person name="Hahn C."/>
            <person name="Garcia-Roger E.M."/>
            <person name="Carmona M.J."/>
            <person name="Serra M."/>
            <person name="Gomez A."/>
        </authorList>
    </citation>
    <scope>NUCLEOTIDE SEQUENCE [LARGE SCALE GENOMIC DNA]</scope>
    <source>
        <strain evidence="2">HYR1</strain>
    </source>
</reference>
<evidence type="ECO:0000256" key="1">
    <source>
        <dbReference type="SAM" id="Phobius"/>
    </source>
</evidence>
<gene>
    <name evidence="2" type="ORF">BpHYR1_022377</name>
</gene>
<organism evidence="2 3">
    <name type="scientific">Brachionus plicatilis</name>
    <name type="common">Marine rotifer</name>
    <name type="synonym">Brachionus muelleri</name>
    <dbReference type="NCBI Taxonomy" id="10195"/>
    <lineage>
        <taxon>Eukaryota</taxon>
        <taxon>Metazoa</taxon>
        <taxon>Spiralia</taxon>
        <taxon>Gnathifera</taxon>
        <taxon>Rotifera</taxon>
        <taxon>Eurotatoria</taxon>
        <taxon>Monogononta</taxon>
        <taxon>Pseudotrocha</taxon>
        <taxon>Ploima</taxon>
        <taxon>Brachionidae</taxon>
        <taxon>Brachionus</taxon>
    </lineage>
</organism>
<comment type="caution">
    <text evidence="2">The sequence shown here is derived from an EMBL/GenBank/DDBJ whole genome shotgun (WGS) entry which is preliminary data.</text>
</comment>
<keyword evidence="1" id="KW-0472">Membrane</keyword>
<proteinExistence type="predicted"/>
<dbReference type="Proteomes" id="UP000276133">
    <property type="component" value="Unassembled WGS sequence"/>
</dbReference>
<keyword evidence="1" id="KW-1133">Transmembrane helix</keyword>
<sequence>MGEGRISNLNTVDRIIFCVSTNVYVFINIRLAQKVYFEIFYFKNAKKNMWLTRSVEVYDIYIENHLIICMIGQQIFKQKIIIILYSVLALGFFLQIEIWKKNIKKSELKNNQYK</sequence>
<keyword evidence="3" id="KW-1185">Reference proteome</keyword>
<feature type="transmembrane region" description="Helical" evidence="1">
    <location>
        <begin position="80"/>
        <end position="99"/>
    </location>
</feature>
<dbReference type="EMBL" id="REGN01000346">
    <property type="protein sequence ID" value="RNA42608.1"/>
    <property type="molecule type" value="Genomic_DNA"/>
</dbReference>
<dbReference type="AlphaFoldDB" id="A0A3M7T443"/>
<evidence type="ECO:0000313" key="2">
    <source>
        <dbReference type="EMBL" id="RNA42608.1"/>
    </source>
</evidence>